<keyword evidence="2 5" id="KW-0238">DNA-binding</keyword>
<evidence type="ECO:0000313" key="6">
    <source>
        <dbReference type="Proteomes" id="UP000198727"/>
    </source>
</evidence>
<protein>
    <submittedName>
        <fullName evidence="5">AraC-type DNA-binding protein</fullName>
    </submittedName>
</protein>
<dbReference type="Proteomes" id="UP000198727">
    <property type="component" value="Unassembled WGS sequence"/>
</dbReference>
<evidence type="ECO:0000256" key="1">
    <source>
        <dbReference type="ARBA" id="ARBA00023015"/>
    </source>
</evidence>
<accession>A0A1I6AEV5</accession>
<dbReference type="InterPro" id="IPR050204">
    <property type="entry name" value="AraC_XylS_family_regulators"/>
</dbReference>
<name>A0A1I6AEV5_9PSEU</name>
<dbReference type="InterPro" id="IPR009057">
    <property type="entry name" value="Homeodomain-like_sf"/>
</dbReference>
<evidence type="ECO:0000313" key="5">
    <source>
        <dbReference type="EMBL" id="SFQ67246.1"/>
    </source>
</evidence>
<evidence type="ECO:0000256" key="3">
    <source>
        <dbReference type="ARBA" id="ARBA00023163"/>
    </source>
</evidence>
<dbReference type="OrthoDB" id="2060755at2"/>
<dbReference type="EMBL" id="FOWW01000012">
    <property type="protein sequence ID" value="SFQ67246.1"/>
    <property type="molecule type" value="Genomic_DNA"/>
</dbReference>
<evidence type="ECO:0000256" key="2">
    <source>
        <dbReference type="ARBA" id="ARBA00023125"/>
    </source>
</evidence>
<dbReference type="SUPFAM" id="SSF46689">
    <property type="entry name" value="Homeodomain-like"/>
    <property type="match status" value="2"/>
</dbReference>
<dbReference type="GO" id="GO:0003700">
    <property type="term" value="F:DNA-binding transcription factor activity"/>
    <property type="evidence" value="ECO:0007669"/>
    <property type="project" value="InterPro"/>
</dbReference>
<dbReference type="InterPro" id="IPR018060">
    <property type="entry name" value="HTH_AraC"/>
</dbReference>
<dbReference type="SMART" id="SM00342">
    <property type="entry name" value="HTH_ARAC"/>
    <property type="match status" value="1"/>
</dbReference>
<gene>
    <name evidence="5" type="ORF">SAMN05421810_11262</name>
</gene>
<keyword evidence="6" id="KW-1185">Reference proteome</keyword>
<dbReference type="Gene3D" id="1.10.10.60">
    <property type="entry name" value="Homeodomain-like"/>
    <property type="match status" value="2"/>
</dbReference>
<evidence type="ECO:0000259" key="4">
    <source>
        <dbReference type="PROSITE" id="PS01124"/>
    </source>
</evidence>
<dbReference type="PANTHER" id="PTHR46796">
    <property type="entry name" value="HTH-TYPE TRANSCRIPTIONAL ACTIVATOR RHAS-RELATED"/>
    <property type="match status" value="1"/>
</dbReference>
<dbReference type="Pfam" id="PF12833">
    <property type="entry name" value="HTH_18"/>
    <property type="match status" value="1"/>
</dbReference>
<reference evidence="6" key="1">
    <citation type="submission" date="2016-10" db="EMBL/GenBank/DDBJ databases">
        <authorList>
            <person name="Varghese N."/>
            <person name="Submissions S."/>
        </authorList>
    </citation>
    <scope>NUCLEOTIDE SEQUENCE [LARGE SCALE GENOMIC DNA]</scope>
    <source>
        <strain evidence="6">CGMCC 4.5579</strain>
    </source>
</reference>
<sequence length="129" mass="13893">MDAHFAEPLTVADLAAVAGCSREHFIRLFAAAYGETPKAYLARRRIERAKDLLRAANLTVTEICLLVGFTSLGTFSRRFTELVGTSPTEYRAAARAAGPPPIPGCVLMMWTRPAPKPSLPDKPPAAEGP</sequence>
<dbReference type="PROSITE" id="PS01124">
    <property type="entry name" value="HTH_ARAC_FAMILY_2"/>
    <property type="match status" value="1"/>
</dbReference>
<dbReference type="PRINTS" id="PR00032">
    <property type="entry name" value="HTHARAC"/>
</dbReference>
<dbReference type="GO" id="GO:0043565">
    <property type="term" value="F:sequence-specific DNA binding"/>
    <property type="evidence" value="ECO:0007669"/>
    <property type="project" value="InterPro"/>
</dbReference>
<dbReference type="RefSeq" id="WP_092535872.1">
    <property type="nucleotide sequence ID" value="NZ_FOWW01000012.1"/>
</dbReference>
<dbReference type="PROSITE" id="PS00041">
    <property type="entry name" value="HTH_ARAC_FAMILY_1"/>
    <property type="match status" value="1"/>
</dbReference>
<keyword evidence="3" id="KW-0804">Transcription</keyword>
<proteinExistence type="predicted"/>
<dbReference type="InterPro" id="IPR020449">
    <property type="entry name" value="Tscrpt_reg_AraC-type_HTH"/>
</dbReference>
<dbReference type="AlphaFoldDB" id="A0A1I6AEV5"/>
<feature type="domain" description="HTH araC/xylS-type" evidence="4">
    <location>
        <begin position="1"/>
        <end position="93"/>
    </location>
</feature>
<dbReference type="STRING" id="587909.SAMN05421810_11262"/>
<organism evidence="5 6">
    <name type="scientific">Amycolatopsis arida</name>
    <dbReference type="NCBI Taxonomy" id="587909"/>
    <lineage>
        <taxon>Bacteria</taxon>
        <taxon>Bacillati</taxon>
        <taxon>Actinomycetota</taxon>
        <taxon>Actinomycetes</taxon>
        <taxon>Pseudonocardiales</taxon>
        <taxon>Pseudonocardiaceae</taxon>
        <taxon>Amycolatopsis</taxon>
    </lineage>
</organism>
<dbReference type="InterPro" id="IPR018062">
    <property type="entry name" value="HTH_AraC-typ_CS"/>
</dbReference>
<keyword evidence="1" id="KW-0805">Transcription regulation</keyword>